<proteinExistence type="predicted"/>
<evidence type="ECO:0000313" key="1">
    <source>
        <dbReference type="EMBL" id="QDB80204.1"/>
    </source>
</evidence>
<reference evidence="1 2" key="1">
    <citation type="submission" date="2019-05" db="EMBL/GenBank/DDBJ databases">
        <title>Georgenia *** sp. nov., and Georgenia *** sp. nov., isolated from the intestinal contents of plateau pika (Ochotona curzoniae) in the Qinghai-Tibet plateau of China.</title>
        <authorList>
            <person name="Tian Z."/>
        </authorList>
    </citation>
    <scope>NUCLEOTIDE SEQUENCE [LARGE SCALE GENOMIC DNA]</scope>
    <source>
        <strain evidence="1 2">Z294</strain>
    </source>
</reference>
<sequence length="49" mass="5484">MYEAPRMTEVGSVHGLTLGKLAWGPQKDNHIWWDVWGDPADPKPPVGSR</sequence>
<dbReference type="Proteomes" id="UP000313948">
    <property type="component" value="Chromosome"/>
</dbReference>
<dbReference type="NCBIfam" id="NF033521">
    <property type="entry name" value="lasso_leader_L3"/>
    <property type="match status" value="1"/>
</dbReference>
<accession>A0ABX5VSP4</accession>
<protein>
    <submittedName>
        <fullName evidence="1">Lasso RiPP family leader peptide-containing protein</fullName>
    </submittedName>
</protein>
<evidence type="ECO:0000313" key="2">
    <source>
        <dbReference type="Proteomes" id="UP000313948"/>
    </source>
</evidence>
<gene>
    <name evidence="1" type="ORF">FE251_13050</name>
</gene>
<name>A0ABX5VSP4_9MICO</name>
<keyword evidence="2" id="KW-1185">Reference proteome</keyword>
<organism evidence="1 2">
    <name type="scientific">Georgenia wutianyii</name>
    <dbReference type="NCBI Taxonomy" id="2585135"/>
    <lineage>
        <taxon>Bacteria</taxon>
        <taxon>Bacillati</taxon>
        <taxon>Actinomycetota</taxon>
        <taxon>Actinomycetes</taxon>
        <taxon>Micrococcales</taxon>
        <taxon>Bogoriellaceae</taxon>
        <taxon>Georgenia</taxon>
    </lineage>
</organism>
<dbReference type="RefSeq" id="WP_139071099.1">
    <property type="nucleotide sequence ID" value="NZ_CP040899.1"/>
</dbReference>
<dbReference type="EMBL" id="CP040899">
    <property type="protein sequence ID" value="QDB80204.1"/>
    <property type="molecule type" value="Genomic_DNA"/>
</dbReference>